<keyword evidence="5 10" id="KW-0175">Coiled coil</keyword>
<evidence type="ECO:0000256" key="8">
    <source>
        <dbReference type="ARBA" id="ARBA00023273"/>
    </source>
</evidence>
<reference evidence="11" key="1">
    <citation type="submission" date="2022-03" db="EMBL/GenBank/DDBJ databases">
        <title>Draft genome sequence of Aduncisulcus paluster, a free-living microaerophilic Fornicata.</title>
        <authorList>
            <person name="Yuyama I."/>
            <person name="Kume K."/>
            <person name="Tamura T."/>
            <person name="Inagaki Y."/>
            <person name="Hashimoto T."/>
        </authorList>
    </citation>
    <scope>NUCLEOTIDE SEQUENCE</scope>
    <source>
        <strain evidence="11">NY0171</strain>
    </source>
</reference>
<evidence type="ECO:0000256" key="6">
    <source>
        <dbReference type="ARBA" id="ARBA00023069"/>
    </source>
</evidence>
<dbReference type="PANTHER" id="PTHR14517">
    <property type="entry name" value="RIB43A-RELATED"/>
    <property type="match status" value="1"/>
</dbReference>
<comment type="caution">
    <text evidence="11">The sequence shown here is derived from an EMBL/GenBank/DDBJ whole genome shotgun (WGS) entry which is preliminary data.</text>
</comment>
<evidence type="ECO:0000256" key="4">
    <source>
        <dbReference type="ARBA" id="ARBA00022846"/>
    </source>
</evidence>
<dbReference type="Proteomes" id="UP001057375">
    <property type="component" value="Unassembled WGS sequence"/>
</dbReference>
<evidence type="ECO:0000256" key="10">
    <source>
        <dbReference type="SAM" id="Coils"/>
    </source>
</evidence>
<keyword evidence="4" id="KW-0282">Flagellum</keyword>
<feature type="coiled-coil region" evidence="10">
    <location>
        <begin position="303"/>
        <end position="349"/>
    </location>
</feature>
<keyword evidence="3" id="KW-0963">Cytoplasm</keyword>
<keyword evidence="7" id="KW-0206">Cytoskeleton</keyword>
<dbReference type="PANTHER" id="PTHR14517:SF6">
    <property type="entry name" value="RE41410P"/>
    <property type="match status" value="1"/>
</dbReference>
<sequence>MIEARRKREEERKKRIFDPKTRIIGIDKDALDQQVRIKKEKADEDKMIDRQFDELMISASEAYAADEREYMDKRRAVRASVDGFNKQIPPETRREFDIYDPKILQKDRVIRDGDYDKTLGISSGQVFGGEDLKSKQRSLLQKRQQAIWLARQIEEKEEKERQRKGYEKEVADRERMELEDMQGFVSEHEHARRHVREGVREFNEALAIETAQRRLDDKLQKEKEEADHVKYVMESDLMCERYETTVRPLNPLRSVPYNFKGMTETQRKAIRDAQLKQIEEKKQTDEREKRREREWAEQTISMEEQLERTASQIHERKKQYARDLQAQILQQKEEQAQTAKKMKEIYDNKVTDDFYSKFSSSSR</sequence>
<evidence type="ECO:0000256" key="2">
    <source>
        <dbReference type="ARBA" id="ARBA00006875"/>
    </source>
</evidence>
<evidence type="ECO:0000313" key="12">
    <source>
        <dbReference type="Proteomes" id="UP001057375"/>
    </source>
</evidence>
<keyword evidence="8" id="KW-0966">Cell projection</keyword>
<protein>
    <submittedName>
        <fullName evidence="11">RIB43A like protein</fullName>
    </submittedName>
</protein>
<gene>
    <name evidence="11" type="ORF">ADUPG1_010250</name>
</gene>
<evidence type="ECO:0000256" key="1">
    <source>
        <dbReference type="ARBA" id="ARBA00004611"/>
    </source>
</evidence>
<comment type="subcellular location">
    <subcellularLocation>
        <location evidence="1">Cytoplasm</location>
        <location evidence="1">Cytoskeleton</location>
        <location evidence="1">Flagellum axoneme</location>
    </subcellularLocation>
</comment>
<name>A0ABQ5JRY9_9EUKA</name>
<feature type="coiled-coil region" evidence="10">
    <location>
        <begin position="149"/>
        <end position="176"/>
    </location>
</feature>
<evidence type="ECO:0000313" key="11">
    <source>
        <dbReference type="EMBL" id="GKT13337.1"/>
    </source>
</evidence>
<dbReference type="InterPro" id="IPR008805">
    <property type="entry name" value="RIB43A"/>
</dbReference>
<keyword evidence="6" id="KW-0969">Cilium</keyword>
<comment type="similarity">
    <text evidence="2">Belongs to the RIB43A family.</text>
</comment>
<evidence type="ECO:0000256" key="5">
    <source>
        <dbReference type="ARBA" id="ARBA00023054"/>
    </source>
</evidence>
<comment type="subunit">
    <text evidence="9">Microtubule inner protein component of sperm flagellar doublet microtubules.</text>
</comment>
<dbReference type="Pfam" id="PF05914">
    <property type="entry name" value="RIB43A"/>
    <property type="match status" value="1"/>
</dbReference>
<evidence type="ECO:0000256" key="7">
    <source>
        <dbReference type="ARBA" id="ARBA00023212"/>
    </source>
</evidence>
<organism evidence="11 12">
    <name type="scientific">Aduncisulcus paluster</name>
    <dbReference type="NCBI Taxonomy" id="2918883"/>
    <lineage>
        <taxon>Eukaryota</taxon>
        <taxon>Metamonada</taxon>
        <taxon>Carpediemonas-like organisms</taxon>
        <taxon>Aduncisulcus</taxon>
    </lineage>
</organism>
<accession>A0ABQ5JRY9</accession>
<proteinExistence type="inferred from homology"/>
<evidence type="ECO:0000256" key="3">
    <source>
        <dbReference type="ARBA" id="ARBA00022490"/>
    </source>
</evidence>
<keyword evidence="12" id="KW-1185">Reference proteome</keyword>
<dbReference type="EMBL" id="BQXS01011501">
    <property type="protein sequence ID" value="GKT13337.1"/>
    <property type="molecule type" value="Genomic_DNA"/>
</dbReference>
<evidence type="ECO:0000256" key="9">
    <source>
        <dbReference type="ARBA" id="ARBA00046435"/>
    </source>
</evidence>